<feature type="region of interest" description="Disordered" evidence="1">
    <location>
        <begin position="59"/>
        <end position="78"/>
    </location>
</feature>
<comment type="caution">
    <text evidence="2">The sequence shown here is derived from an EMBL/GenBank/DDBJ whole genome shotgun (WGS) entry which is preliminary data.</text>
</comment>
<dbReference type="Proteomes" id="UP000664940">
    <property type="component" value="Unassembled WGS sequence"/>
</dbReference>
<name>A0A833YPX9_9CHIR</name>
<proteinExistence type="predicted"/>
<organism evidence="2 3">
    <name type="scientific">Phyllostomus discolor</name>
    <name type="common">pale spear-nosed bat</name>
    <dbReference type="NCBI Taxonomy" id="89673"/>
    <lineage>
        <taxon>Eukaryota</taxon>
        <taxon>Metazoa</taxon>
        <taxon>Chordata</taxon>
        <taxon>Craniata</taxon>
        <taxon>Vertebrata</taxon>
        <taxon>Euteleostomi</taxon>
        <taxon>Mammalia</taxon>
        <taxon>Eutheria</taxon>
        <taxon>Laurasiatheria</taxon>
        <taxon>Chiroptera</taxon>
        <taxon>Yangochiroptera</taxon>
        <taxon>Phyllostomidae</taxon>
        <taxon>Phyllostominae</taxon>
        <taxon>Phyllostomus</taxon>
    </lineage>
</organism>
<sequence length="159" mass="17171">MHSFALCFCYVEHDVFAGLQFSASLNLQVTELREDMPVVVSKTAVQGRGLHVICSSRGRSITSAPGRSSTEGQSTPVSSRRFPERAFSLCSGLRLALEVTLPLFTSVKHSPFAVFPRQGKRTRHFLASSADLAVSKGGGHAEPHAGFRTVTCVRPPVLS</sequence>
<reference evidence="2 3" key="1">
    <citation type="journal article" date="2020" name="Nature">
        <title>Six reference-quality genomes reveal evolution of bat adaptations.</title>
        <authorList>
            <person name="Jebb D."/>
            <person name="Huang Z."/>
            <person name="Pippel M."/>
            <person name="Hughes G.M."/>
            <person name="Lavrichenko K."/>
            <person name="Devanna P."/>
            <person name="Winkler S."/>
            <person name="Jermiin L.S."/>
            <person name="Skirmuntt E.C."/>
            <person name="Katzourakis A."/>
            <person name="Burkitt-Gray L."/>
            <person name="Ray D.A."/>
            <person name="Sullivan K.A.M."/>
            <person name="Roscito J.G."/>
            <person name="Kirilenko B.M."/>
            <person name="Davalos L.M."/>
            <person name="Corthals A.P."/>
            <person name="Power M.L."/>
            <person name="Jones G."/>
            <person name="Ransome R.D."/>
            <person name="Dechmann D.K.N."/>
            <person name="Locatelli A.G."/>
            <person name="Puechmaille S.J."/>
            <person name="Fedrigo O."/>
            <person name="Jarvis E.D."/>
            <person name="Hiller M."/>
            <person name="Vernes S.C."/>
            <person name="Myers E.W."/>
            <person name="Teeling E.C."/>
        </authorList>
    </citation>
    <scope>NUCLEOTIDE SEQUENCE [LARGE SCALE GENOMIC DNA]</scope>
    <source>
        <strain evidence="2">Bat1K_MPI-CBG_1</strain>
    </source>
</reference>
<dbReference type="AlphaFoldDB" id="A0A833YPX9"/>
<evidence type="ECO:0000256" key="1">
    <source>
        <dbReference type="SAM" id="MobiDB-lite"/>
    </source>
</evidence>
<dbReference type="EMBL" id="JABVXQ010000014">
    <property type="protein sequence ID" value="KAF6078257.1"/>
    <property type="molecule type" value="Genomic_DNA"/>
</dbReference>
<evidence type="ECO:0000313" key="2">
    <source>
        <dbReference type="EMBL" id="KAF6078257.1"/>
    </source>
</evidence>
<protein>
    <submittedName>
        <fullName evidence="2">Uncharacterized protein</fullName>
    </submittedName>
</protein>
<gene>
    <name evidence="2" type="ORF">HJG60_009130</name>
</gene>
<accession>A0A833YPX9</accession>
<evidence type="ECO:0000313" key="3">
    <source>
        <dbReference type="Proteomes" id="UP000664940"/>
    </source>
</evidence>